<keyword evidence="3" id="KW-1185">Reference proteome</keyword>
<dbReference type="Proteomes" id="UP000838686">
    <property type="component" value="Unassembled WGS sequence"/>
</dbReference>
<dbReference type="Gene3D" id="3.30.70.100">
    <property type="match status" value="1"/>
</dbReference>
<proteinExistence type="predicted"/>
<dbReference type="InterPro" id="IPR000428">
    <property type="entry name" value="Cu-bd"/>
</dbReference>
<dbReference type="PROSITE" id="PS50846">
    <property type="entry name" value="HMA_2"/>
    <property type="match status" value="1"/>
</dbReference>
<dbReference type="PRINTS" id="PR00944">
    <property type="entry name" value="CUEXPORT"/>
</dbReference>
<dbReference type="InterPro" id="IPR006121">
    <property type="entry name" value="HMA_dom"/>
</dbReference>
<accession>A0ABN8GX18</accession>
<dbReference type="InterPro" id="IPR036163">
    <property type="entry name" value="HMA_dom_sf"/>
</dbReference>
<protein>
    <submittedName>
        <fullName evidence="2">Copper chaperone CopZ</fullName>
    </submittedName>
</protein>
<dbReference type="RefSeq" id="WP_236344234.1">
    <property type="nucleotide sequence ID" value="NZ_CAKMMF010000023.1"/>
</dbReference>
<dbReference type="InterPro" id="IPR006122">
    <property type="entry name" value="HMA_Cu_ion-bd"/>
</dbReference>
<dbReference type="EMBL" id="CAKMMF010000023">
    <property type="protein sequence ID" value="CAH1214436.1"/>
    <property type="molecule type" value="Genomic_DNA"/>
</dbReference>
<dbReference type="Pfam" id="PF00403">
    <property type="entry name" value="HMA"/>
    <property type="match status" value="1"/>
</dbReference>
<dbReference type="CDD" id="cd00371">
    <property type="entry name" value="HMA"/>
    <property type="match status" value="1"/>
</dbReference>
<reference evidence="2" key="1">
    <citation type="submission" date="2022-01" db="EMBL/GenBank/DDBJ databases">
        <authorList>
            <person name="Criscuolo A."/>
        </authorList>
    </citation>
    <scope>NUCLEOTIDE SEQUENCE</scope>
    <source>
        <strain evidence="2">CIP111893</strain>
    </source>
</reference>
<evidence type="ECO:0000259" key="1">
    <source>
        <dbReference type="PROSITE" id="PS50846"/>
    </source>
</evidence>
<comment type="caution">
    <text evidence="2">The sequence shown here is derived from an EMBL/GenBank/DDBJ whole genome shotgun (WGS) entry which is preliminary data.</text>
</comment>
<organism evidence="2 3">
    <name type="scientific">Paenibacillus plantiphilus</name>
    <dbReference type="NCBI Taxonomy" id="2905650"/>
    <lineage>
        <taxon>Bacteria</taxon>
        <taxon>Bacillati</taxon>
        <taxon>Bacillota</taxon>
        <taxon>Bacilli</taxon>
        <taxon>Bacillales</taxon>
        <taxon>Paenibacillaceae</taxon>
        <taxon>Paenibacillus</taxon>
    </lineage>
</organism>
<evidence type="ECO:0000313" key="2">
    <source>
        <dbReference type="EMBL" id="CAH1214436.1"/>
    </source>
</evidence>
<feature type="domain" description="HMA" evidence="1">
    <location>
        <begin position="2"/>
        <end position="66"/>
    </location>
</feature>
<sequence>MQNILLKVQGMSCGHCVNSIEEAVRKLGAAAKVDLQSRQVVVTYDESKLALEAIKETIEDQGYEVV</sequence>
<name>A0ABN8GX18_9BACL</name>
<evidence type="ECO:0000313" key="3">
    <source>
        <dbReference type="Proteomes" id="UP000838686"/>
    </source>
</evidence>
<dbReference type="NCBIfam" id="TIGR00003">
    <property type="entry name" value="copper ion binding protein"/>
    <property type="match status" value="1"/>
</dbReference>
<dbReference type="SUPFAM" id="SSF55008">
    <property type="entry name" value="HMA, heavy metal-associated domain"/>
    <property type="match status" value="1"/>
</dbReference>
<gene>
    <name evidence="2" type="primary">copZ_2</name>
    <name evidence="2" type="ORF">PAECIP111893_03798</name>
</gene>